<dbReference type="GO" id="GO:0005886">
    <property type="term" value="C:plasma membrane"/>
    <property type="evidence" value="ECO:0007669"/>
    <property type="project" value="UniProtKB-SubCell"/>
</dbReference>
<dbReference type="NCBIfam" id="NF002461">
    <property type="entry name" value="PRK01663.1"/>
    <property type="match status" value="1"/>
</dbReference>
<keyword evidence="7 9" id="KW-1133">Transmembrane helix</keyword>
<comment type="similarity">
    <text evidence="2 9">Belongs to the dicarboxylate/amino acid:cation symporter (DAACS) (TC 2.A.23) family.</text>
</comment>
<dbReference type="NCBIfam" id="NF009587">
    <property type="entry name" value="PRK13027.1"/>
    <property type="match status" value="1"/>
</dbReference>
<name>A0A369VZK8_9SPHN</name>
<dbReference type="PROSITE" id="PS00714">
    <property type="entry name" value="NA_DICARBOXYL_SYMP_2"/>
    <property type="match status" value="1"/>
</dbReference>
<dbReference type="InterPro" id="IPR036458">
    <property type="entry name" value="Na:dicarbo_symporter_sf"/>
</dbReference>
<protein>
    <recommendedName>
        <fullName evidence="9">C4-dicarboxylate transport protein</fullName>
    </recommendedName>
</protein>
<sequence>MIVQQPPADTRPLPFYRHLYFQVLCAIVLGAALGHFDPVLGENLKPLGDGFIKLVKMVIAPVIFLTLVTGIAGMRELATVGRVAAKAFGYFLFFSTLALIVGLIVANVVQPGAGMNVDPATLDAGAVADYAHKAHETSVVGFLLGMIPTTLVSALAQDNILQVLLVAILFGISLSLVGEPAAPILDLLERITLVVFKLVGILMKAAPVGAFGAIAFTVGKYGAGSLVNLGGLVLTFYATSILFVLVVLGTVARLHGFSILRLIAYLKAELLLVLGTSSSEAALPALISKMEAAGCDKGVVGLVVPTGYSFNLDGTNIYMTLAALFIAQATGVHLSIGEQLLLVGVAMLSSKGAAGVTGAGFITLAATLSIVPSVPVAGMALILGVDRFMSECRSLTNFIGNAVASIVVARWEGKLDRAALAAALGTRNTTANNGGAHTQGEYHDEKDRPLGPAR</sequence>
<feature type="transmembrane region" description="Helical" evidence="9">
    <location>
        <begin position="160"/>
        <end position="182"/>
    </location>
</feature>
<evidence type="ECO:0000256" key="10">
    <source>
        <dbReference type="SAM" id="MobiDB-lite"/>
    </source>
</evidence>
<dbReference type="GO" id="GO:0015138">
    <property type="term" value="F:fumarate transmembrane transporter activity"/>
    <property type="evidence" value="ECO:0007669"/>
    <property type="project" value="TreeGrafter"/>
</dbReference>
<feature type="transmembrane region" description="Helical" evidence="9">
    <location>
        <begin position="194"/>
        <end position="217"/>
    </location>
</feature>
<feature type="transmembrane region" description="Helical" evidence="9">
    <location>
        <begin position="56"/>
        <end position="75"/>
    </location>
</feature>
<dbReference type="GO" id="GO:0015366">
    <property type="term" value="F:malate:proton symporter activity"/>
    <property type="evidence" value="ECO:0007669"/>
    <property type="project" value="TreeGrafter"/>
</dbReference>
<evidence type="ECO:0000256" key="7">
    <source>
        <dbReference type="ARBA" id="ARBA00022989"/>
    </source>
</evidence>
<gene>
    <name evidence="9" type="primary">dctA</name>
    <name evidence="11" type="ORF">DVW87_05205</name>
</gene>
<dbReference type="PROSITE" id="PS00713">
    <property type="entry name" value="NA_DICARBOXYL_SYMP_1"/>
    <property type="match status" value="1"/>
</dbReference>
<dbReference type="Proteomes" id="UP000253918">
    <property type="component" value="Unassembled WGS sequence"/>
</dbReference>
<dbReference type="PANTHER" id="PTHR42865">
    <property type="entry name" value="PROTON/GLUTAMATE-ASPARTATE SYMPORTER"/>
    <property type="match status" value="1"/>
</dbReference>
<dbReference type="InterPro" id="IPR001991">
    <property type="entry name" value="Na-dicarboxylate_symporter"/>
</dbReference>
<evidence type="ECO:0000256" key="9">
    <source>
        <dbReference type="HAMAP-Rule" id="MF_01300"/>
    </source>
</evidence>
<feature type="transmembrane region" description="Helical" evidence="9">
    <location>
        <begin position="229"/>
        <end position="252"/>
    </location>
</feature>
<feature type="compositionally biased region" description="Basic and acidic residues" evidence="10">
    <location>
        <begin position="440"/>
        <end position="454"/>
    </location>
</feature>
<keyword evidence="3 9" id="KW-0813">Transport</keyword>
<feature type="transmembrane region" description="Helical" evidence="9">
    <location>
        <begin position="356"/>
        <end position="385"/>
    </location>
</feature>
<dbReference type="GO" id="GO:0015141">
    <property type="term" value="F:succinate transmembrane transporter activity"/>
    <property type="evidence" value="ECO:0007669"/>
    <property type="project" value="TreeGrafter"/>
</dbReference>
<evidence type="ECO:0000256" key="6">
    <source>
        <dbReference type="ARBA" id="ARBA00022847"/>
    </source>
</evidence>
<proteinExistence type="inferred from homology"/>
<accession>A0A369VZK8</accession>
<dbReference type="PRINTS" id="PR00173">
    <property type="entry name" value="EDTRNSPORT"/>
</dbReference>
<feature type="region of interest" description="Disordered" evidence="10">
    <location>
        <begin position="430"/>
        <end position="454"/>
    </location>
</feature>
<keyword evidence="6 9" id="KW-0769">Symport</keyword>
<dbReference type="RefSeq" id="WP_114686635.1">
    <property type="nucleotide sequence ID" value="NZ_QQNB01000001.1"/>
</dbReference>
<dbReference type="Gene3D" id="1.10.3860.10">
    <property type="entry name" value="Sodium:dicarboxylate symporter"/>
    <property type="match status" value="1"/>
</dbReference>
<evidence type="ECO:0000256" key="5">
    <source>
        <dbReference type="ARBA" id="ARBA00022692"/>
    </source>
</evidence>
<comment type="subcellular location">
    <subcellularLocation>
        <location evidence="1">Cell inner membrane</location>
        <topology evidence="1">Multi-pass membrane protein</topology>
    </subcellularLocation>
    <subcellularLocation>
        <location evidence="9">Cell membrane</location>
        <topology evidence="9">Multi-pass membrane protein</topology>
    </subcellularLocation>
</comment>
<comment type="caution">
    <text evidence="11">The sequence shown here is derived from an EMBL/GenBank/DDBJ whole genome shotgun (WGS) entry which is preliminary data.</text>
</comment>
<feature type="transmembrane region" description="Helical" evidence="9">
    <location>
        <begin position="19"/>
        <end position="36"/>
    </location>
</feature>
<reference evidence="11 12" key="1">
    <citation type="submission" date="2018-07" db="EMBL/GenBank/DDBJ databases">
        <title>a novel species of Sphingomonas isolated from the rhizosphere soil of Araceae plant.</title>
        <authorList>
            <person name="Zhiyong W."/>
            <person name="Qinglan Z."/>
            <person name="Zhiwei F."/>
            <person name="Ding X."/>
            <person name="Gejiao W."/>
            <person name="Shixue Z."/>
        </authorList>
    </citation>
    <scope>NUCLEOTIDE SEQUENCE [LARGE SCALE GENOMIC DNA]</scope>
    <source>
        <strain evidence="11 12">WZY 27</strain>
    </source>
</reference>
<feature type="transmembrane region" description="Helical" evidence="9">
    <location>
        <begin position="317"/>
        <end position="336"/>
    </location>
</feature>
<comment type="function">
    <text evidence="9">Responsible for the transport of dicarboxylates such as succinate, fumarate, and malate across the membrane.</text>
</comment>
<organism evidence="11 12">
    <name type="scientific">Sphingomonas aracearum</name>
    <dbReference type="NCBI Taxonomy" id="2283317"/>
    <lineage>
        <taxon>Bacteria</taxon>
        <taxon>Pseudomonadati</taxon>
        <taxon>Pseudomonadota</taxon>
        <taxon>Alphaproteobacteria</taxon>
        <taxon>Sphingomonadales</taxon>
        <taxon>Sphingomonadaceae</taxon>
        <taxon>Sphingomonas</taxon>
    </lineage>
</organism>
<keyword evidence="4 9" id="KW-1003">Cell membrane</keyword>
<dbReference type="Pfam" id="PF00375">
    <property type="entry name" value="SDF"/>
    <property type="match status" value="1"/>
</dbReference>
<dbReference type="InterPro" id="IPR023954">
    <property type="entry name" value="C4_dicarb_transport"/>
</dbReference>
<dbReference type="EMBL" id="QQNB01000001">
    <property type="protein sequence ID" value="RDE07055.1"/>
    <property type="molecule type" value="Genomic_DNA"/>
</dbReference>
<evidence type="ECO:0000313" key="11">
    <source>
        <dbReference type="EMBL" id="RDE07055.1"/>
    </source>
</evidence>
<evidence type="ECO:0000256" key="1">
    <source>
        <dbReference type="ARBA" id="ARBA00004429"/>
    </source>
</evidence>
<dbReference type="PANTHER" id="PTHR42865:SF1">
    <property type="entry name" value="AEROBIC C4-DICARBOXYLATE TRANSPORT PROTEIN"/>
    <property type="match status" value="1"/>
</dbReference>
<dbReference type="OrthoDB" id="9766690at2"/>
<dbReference type="AlphaFoldDB" id="A0A369VZK8"/>
<feature type="transmembrane region" description="Helical" evidence="9">
    <location>
        <begin position="87"/>
        <end position="109"/>
    </location>
</feature>
<dbReference type="HAMAP" id="MF_01300">
    <property type="entry name" value="C4_dicarb_transport"/>
    <property type="match status" value="1"/>
</dbReference>
<keyword evidence="12" id="KW-1185">Reference proteome</keyword>
<keyword evidence="8 9" id="KW-0472">Membrane</keyword>
<dbReference type="SUPFAM" id="SSF118215">
    <property type="entry name" value="Proton glutamate symport protein"/>
    <property type="match status" value="1"/>
</dbReference>
<evidence type="ECO:0000256" key="3">
    <source>
        <dbReference type="ARBA" id="ARBA00022448"/>
    </source>
</evidence>
<evidence type="ECO:0000313" key="12">
    <source>
        <dbReference type="Proteomes" id="UP000253918"/>
    </source>
</evidence>
<evidence type="ECO:0000256" key="2">
    <source>
        <dbReference type="ARBA" id="ARBA00006148"/>
    </source>
</evidence>
<dbReference type="GO" id="GO:0070778">
    <property type="term" value="P:L-aspartate transmembrane transport"/>
    <property type="evidence" value="ECO:0007669"/>
    <property type="project" value="TreeGrafter"/>
</dbReference>
<evidence type="ECO:0000256" key="8">
    <source>
        <dbReference type="ARBA" id="ARBA00023136"/>
    </source>
</evidence>
<evidence type="ECO:0000256" key="4">
    <source>
        <dbReference type="ARBA" id="ARBA00022475"/>
    </source>
</evidence>
<dbReference type="FunFam" id="1.10.3860.10:FF:000001">
    <property type="entry name" value="C4-dicarboxylate transport protein"/>
    <property type="match status" value="1"/>
</dbReference>
<keyword evidence="5 9" id="KW-0812">Transmembrane</keyword>
<dbReference type="InterPro" id="IPR018107">
    <property type="entry name" value="Na-dicarboxylate_symporter_CS"/>
</dbReference>